<dbReference type="SUPFAM" id="SSF48452">
    <property type="entry name" value="TPR-like"/>
    <property type="match status" value="1"/>
</dbReference>
<keyword evidence="5" id="KW-1185">Reference proteome</keyword>
<organism evidence="4 5">
    <name type="scientific">Paenibacillus gansuensis</name>
    <dbReference type="NCBI Taxonomy" id="306542"/>
    <lineage>
        <taxon>Bacteria</taxon>
        <taxon>Bacillati</taxon>
        <taxon>Bacillota</taxon>
        <taxon>Bacilli</taxon>
        <taxon>Bacillales</taxon>
        <taxon>Paenibacillaceae</taxon>
        <taxon>Paenibacillus</taxon>
    </lineage>
</organism>
<dbReference type="PANTHER" id="PTHR44227:SF3">
    <property type="entry name" value="PROTEIN O-MANNOSYL-TRANSFERASE TMTC4"/>
    <property type="match status" value="1"/>
</dbReference>
<comment type="caution">
    <text evidence="4">The sequence shown here is derived from an EMBL/GenBank/DDBJ whole genome shotgun (WGS) entry which is preliminary data.</text>
</comment>
<dbReference type="PANTHER" id="PTHR44227">
    <property type="match status" value="1"/>
</dbReference>
<evidence type="ECO:0000256" key="3">
    <source>
        <dbReference type="PROSITE-ProRule" id="PRU00339"/>
    </source>
</evidence>
<evidence type="ECO:0000256" key="2">
    <source>
        <dbReference type="ARBA" id="ARBA00022803"/>
    </source>
</evidence>
<dbReference type="SMART" id="SM00028">
    <property type="entry name" value="TPR"/>
    <property type="match status" value="3"/>
</dbReference>
<dbReference type="InterPro" id="IPR011990">
    <property type="entry name" value="TPR-like_helical_dom_sf"/>
</dbReference>
<dbReference type="EMBL" id="JBHUME010000005">
    <property type="protein sequence ID" value="MFD2612046.1"/>
    <property type="molecule type" value="Genomic_DNA"/>
</dbReference>
<dbReference type="Pfam" id="PF07719">
    <property type="entry name" value="TPR_2"/>
    <property type="match status" value="1"/>
</dbReference>
<dbReference type="InterPro" id="IPR013105">
    <property type="entry name" value="TPR_2"/>
</dbReference>
<feature type="repeat" description="TPR" evidence="3">
    <location>
        <begin position="37"/>
        <end position="70"/>
    </location>
</feature>
<protein>
    <submittedName>
        <fullName evidence="4">Tetratricopeptide repeat protein</fullName>
    </submittedName>
</protein>
<dbReference type="Pfam" id="PF13432">
    <property type="entry name" value="TPR_16"/>
    <property type="match status" value="1"/>
</dbReference>
<feature type="repeat" description="TPR" evidence="3">
    <location>
        <begin position="3"/>
        <end position="36"/>
    </location>
</feature>
<gene>
    <name evidence="4" type="ORF">ACFSUF_06350</name>
</gene>
<dbReference type="Gene3D" id="1.25.40.10">
    <property type="entry name" value="Tetratricopeptide repeat domain"/>
    <property type="match status" value="2"/>
</dbReference>
<dbReference type="Proteomes" id="UP001597541">
    <property type="component" value="Unassembled WGS sequence"/>
</dbReference>
<proteinExistence type="predicted"/>
<dbReference type="PROSITE" id="PS50005">
    <property type="entry name" value="TPR"/>
    <property type="match status" value="3"/>
</dbReference>
<dbReference type="InterPro" id="IPR052346">
    <property type="entry name" value="O-mannosyl-transferase_TMTC"/>
</dbReference>
<name>A0ABW5PAY8_9BACL</name>
<sequence length="169" mass="19200">MDGEASVKKAYEAILNHDFEMAIEWFEEAIAIEPENAAYHYKLSITYSRSGKWAKAKEHAERACSLDPGQEEYKLQIRLLEAKGNVHQAERLAQGTSSDLLHAIKLLKKAIVMDPLLVQAYLLLAEIYREFAEFETAAAYAKEAYKLDPSNLAAAKLVQDCEAKFRYRK</sequence>
<accession>A0ABW5PAY8</accession>
<keyword evidence="2 3" id="KW-0802">TPR repeat</keyword>
<evidence type="ECO:0000256" key="1">
    <source>
        <dbReference type="ARBA" id="ARBA00022737"/>
    </source>
</evidence>
<evidence type="ECO:0000313" key="4">
    <source>
        <dbReference type="EMBL" id="MFD2612046.1"/>
    </source>
</evidence>
<evidence type="ECO:0000313" key="5">
    <source>
        <dbReference type="Proteomes" id="UP001597541"/>
    </source>
</evidence>
<dbReference type="RefSeq" id="WP_377601238.1">
    <property type="nucleotide sequence ID" value="NZ_JBHUME010000005.1"/>
</dbReference>
<feature type="repeat" description="TPR" evidence="3">
    <location>
        <begin position="118"/>
        <end position="151"/>
    </location>
</feature>
<dbReference type="Pfam" id="PF13181">
    <property type="entry name" value="TPR_8"/>
    <property type="match status" value="1"/>
</dbReference>
<keyword evidence="1" id="KW-0677">Repeat</keyword>
<dbReference type="InterPro" id="IPR019734">
    <property type="entry name" value="TPR_rpt"/>
</dbReference>
<reference evidence="5" key="1">
    <citation type="journal article" date="2019" name="Int. J. Syst. Evol. Microbiol.">
        <title>The Global Catalogue of Microorganisms (GCM) 10K type strain sequencing project: providing services to taxonomists for standard genome sequencing and annotation.</title>
        <authorList>
            <consortium name="The Broad Institute Genomics Platform"/>
            <consortium name="The Broad Institute Genome Sequencing Center for Infectious Disease"/>
            <person name="Wu L."/>
            <person name="Ma J."/>
        </authorList>
    </citation>
    <scope>NUCLEOTIDE SEQUENCE [LARGE SCALE GENOMIC DNA]</scope>
    <source>
        <strain evidence="5">KCTC 3950</strain>
    </source>
</reference>